<name>A0AAU7QCN0_9GAMM</name>
<gene>
    <name evidence="1" type="ORF">ABK905_00925</name>
</gene>
<proteinExistence type="predicted"/>
<accession>A0AAU7QCN0</accession>
<evidence type="ECO:0000313" key="1">
    <source>
        <dbReference type="EMBL" id="XBS69961.1"/>
    </source>
</evidence>
<organism evidence="1">
    <name type="scientific">Acerihabitans sp. KWT182</name>
    <dbReference type="NCBI Taxonomy" id="3157919"/>
    <lineage>
        <taxon>Bacteria</taxon>
        <taxon>Pseudomonadati</taxon>
        <taxon>Pseudomonadota</taxon>
        <taxon>Gammaproteobacteria</taxon>
        <taxon>Enterobacterales</taxon>
        <taxon>Pectobacteriaceae</taxon>
        <taxon>Acerihabitans</taxon>
    </lineage>
</organism>
<dbReference type="EMBL" id="CP157947">
    <property type="protein sequence ID" value="XBS69961.1"/>
    <property type="molecule type" value="Genomic_DNA"/>
</dbReference>
<protein>
    <submittedName>
        <fullName evidence="1">Uncharacterized protein</fullName>
    </submittedName>
</protein>
<sequence length="165" mass="19193">MKKIVFLILLLFPFLSFGEISCSLERSGCLTTKGIISSKTFQDKFTVLYLGGIEIKKLKTSDVDNAFAYYDITYDSVMSNKRQNPSRLILSYIDDYGCISGINKIRCKKIFVVDLSKDRPIISNEITTPVQDSMMMYVDWEKDFVIMRFEDHSKFIYKKRRDKNA</sequence>
<dbReference type="AlphaFoldDB" id="A0AAU7QCN0"/>
<reference evidence="1" key="1">
    <citation type="submission" date="2024-06" db="EMBL/GenBank/DDBJ databases">
        <authorList>
            <person name="Coelho C."/>
            <person name="Bento M."/>
            <person name="Garcia E."/>
            <person name="Camelo A."/>
            <person name="Brandao I."/>
            <person name="Espirito Santo C."/>
            <person name="Trovao J."/>
            <person name="Verissimo A."/>
            <person name="Costa J."/>
            <person name="Tiago I."/>
        </authorList>
    </citation>
    <scope>NUCLEOTIDE SEQUENCE</scope>
    <source>
        <strain evidence="1">KWT182</strain>
    </source>
</reference>